<dbReference type="AlphaFoldDB" id="A0A9P3LNS8"/>
<dbReference type="Proteomes" id="UP000703269">
    <property type="component" value="Unassembled WGS sequence"/>
</dbReference>
<protein>
    <submittedName>
        <fullName evidence="1">Uncharacterized protein</fullName>
    </submittedName>
</protein>
<accession>A0A9P3LNS8</accession>
<organism evidence="1 2">
    <name type="scientific">Phanerochaete sordida</name>
    <dbReference type="NCBI Taxonomy" id="48140"/>
    <lineage>
        <taxon>Eukaryota</taxon>
        <taxon>Fungi</taxon>
        <taxon>Dikarya</taxon>
        <taxon>Basidiomycota</taxon>
        <taxon>Agaricomycotina</taxon>
        <taxon>Agaricomycetes</taxon>
        <taxon>Polyporales</taxon>
        <taxon>Phanerochaetaceae</taxon>
        <taxon>Phanerochaete</taxon>
    </lineage>
</organism>
<keyword evidence="2" id="KW-1185">Reference proteome</keyword>
<comment type="caution">
    <text evidence="1">The sequence shown here is derived from an EMBL/GenBank/DDBJ whole genome shotgun (WGS) entry which is preliminary data.</text>
</comment>
<proteinExistence type="predicted"/>
<evidence type="ECO:0000313" key="2">
    <source>
        <dbReference type="Proteomes" id="UP000703269"/>
    </source>
</evidence>
<dbReference type="EMBL" id="BPQB01000175">
    <property type="protein sequence ID" value="GJF00630.1"/>
    <property type="molecule type" value="Genomic_DNA"/>
</dbReference>
<reference evidence="1 2" key="1">
    <citation type="submission" date="2021-08" db="EMBL/GenBank/DDBJ databases">
        <title>Draft Genome Sequence of Phanerochaete sordida strain YK-624.</title>
        <authorList>
            <person name="Mori T."/>
            <person name="Dohra H."/>
            <person name="Suzuki T."/>
            <person name="Kawagishi H."/>
            <person name="Hirai H."/>
        </authorList>
    </citation>
    <scope>NUCLEOTIDE SEQUENCE [LARGE SCALE GENOMIC DNA]</scope>
    <source>
        <strain evidence="1 2">YK-624</strain>
    </source>
</reference>
<name>A0A9P3LNS8_9APHY</name>
<gene>
    <name evidence="1" type="ORF">PsYK624_169240</name>
</gene>
<sequence>MSYLTRLWSTLKLVCDVPEPRTWCCPSDRGDTLWASWSRSLRRRLEFELARQGPTAGSLSSESLHG</sequence>
<evidence type="ECO:0000313" key="1">
    <source>
        <dbReference type="EMBL" id="GJF00630.1"/>
    </source>
</evidence>